<comment type="caution">
    <text evidence="12">The sequence shown here is derived from an EMBL/GenBank/DDBJ whole genome shotgun (WGS) entry which is preliminary data.</text>
</comment>
<feature type="binding site" evidence="10">
    <location>
        <position position="148"/>
    </location>
    <ligand>
        <name>Mg(2+)</name>
        <dbReference type="ChEBI" id="CHEBI:18420"/>
    </ligand>
</feature>
<evidence type="ECO:0000256" key="1">
    <source>
        <dbReference type="ARBA" id="ARBA00004980"/>
    </source>
</evidence>
<dbReference type="InterPro" id="IPR009014">
    <property type="entry name" value="Transketo_C/PFOR_II"/>
</dbReference>
<keyword evidence="7 10" id="KW-0784">Thiamine biosynthesis</keyword>
<dbReference type="Gene3D" id="3.40.50.920">
    <property type="match status" value="1"/>
</dbReference>
<keyword evidence="5 10" id="KW-0479">Metal-binding</keyword>
<keyword evidence="9 10" id="KW-0414">Isoprene biosynthesis</keyword>
<dbReference type="AlphaFoldDB" id="A0A0B0EP53"/>
<comment type="function">
    <text evidence="10">Catalyzes the acyloin condensation reaction between C atoms 2 and 3 of pyruvate and glyceraldehyde 3-phosphate to yield 1-deoxy-D-xylulose-5-phosphate (DXP).</text>
</comment>
<dbReference type="FunFam" id="3.40.50.920:FF:000002">
    <property type="entry name" value="1-deoxy-D-xylulose-5-phosphate synthase"/>
    <property type="match status" value="1"/>
</dbReference>
<evidence type="ECO:0000256" key="3">
    <source>
        <dbReference type="ARBA" id="ARBA00011738"/>
    </source>
</evidence>
<protein>
    <recommendedName>
        <fullName evidence="10">1-deoxy-D-xylulose-5-phosphate synthase</fullName>
        <ecNumber evidence="10">2.2.1.7</ecNumber>
    </recommendedName>
    <alternativeName>
        <fullName evidence="10">1-deoxyxylulose-5-phosphate synthase</fullName>
        <shortName evidence="10">DXP synthase</shortName>
        <shortName evidence="10">DXPS</shortName>
    </alternativeName>
</protein>
<evidence type="ECO:0000256" key="7">
    <source>
        <dbReference type="ARBA" id="ARBA00022977"/>
    </source>
</evidence>
<dbReference type="PANTHER" id="PTHR43322:SF5">
    <property type="entry name" value="1-DEOXY-D-XYLULOSE-5-PHOSPHATE SYNTHASE, CHLOROPLASTIC"/>
    <property type="match status" value="1"/>
</dbReference>
<evidence type="ECO:0000259" key="11">
    <source>
        <dbReference type="SMART" id="SM00861"/>
    </source>
</evidence>
<dbReference type="GO" id="GO:0016114">
    <property type="term" value="P:terpenoid biosynthetic process"/>
    <property type="evidence" value="ECO:0007669"/>
    <property type="project" value="UniProtKB-UniRule"/>
</dbReference>
<dbReference type="eggNOG" id="COG1154">
    <property type="taxonomic scope" value="Bacteria"/>
</dbReference>
<gene>
    <name evidence="10" type="primary">dxs</name>
    <name evidence="12" type="ORF">SCABRO_01252</name>
</gene>
<feature type="binding site" evidence="10">
    <location>
        <begin position="149"/>
        <end position="150"/>
    </location>
    <ligand>
        <name>thiamine diphosphate</name>
        <dbReference type="ChEBI" id="CHEBI:58937"/>
    </ligand>
</feature>
<evidence type="ECO:0000256" key="4">
    <source>
        <dbReference type="ARBA" id="ARBA00022679"/>
    </source>
</evidence>
<keyword evidence="4 10" id="KW-0808">Transferase</keyword>
<dbReference type="SUPFAM" id="SSF52922">
    <property type="entry name" value="TK C-terminal domain-like"/>
    <property type="match status" value="1"/>
</dbReference>
<evidence type="ECO:0000313" key="13">
    <source>
        <dbReference type="Proteomes" id="UP000030652"/>
    </source>
</evidence>
<dbReference type="PROSITE" id="PS00802">
    <property type="entry name" value="TRANSKETOLASE_2"/>
    <property type="match status" value="1"/>
</dbReference>
<dbReference type="GO" id="GO:0008661">
    <property type="term" value="F:1-deoxy-D-xylulose-5-phosphate synthase activity"/>
    <property type="evidence" value="ECO:0007669"/>
    <property type="project" value="UniProtKB-UniRule"/>
</dbReference>
<sequence length="648" mass="71313">MSQKILEKIDSPEDLQKLNNEDLAVLAQEIRDIIIDVVSTNPGHLASNLGVVELTIALHRSFDFLRDKLVWDVGHQTYVHKLLTGRRKEFPTLRQYKGLSGFPDIKESKYDPFICGHSGHAISAALGISCADKINGIDNRKVIAVVGDAAIGAGMSLEALNHAGHLKRNLIVILNDNKMAISGTVGAIAKHLNKIRTSPLYTDFKKEVRHVLQSLPIVGKRMEHSFEHIIEALKREITPGQIFVDLGFDYFGPIDGHCIETLTDIFHNIKNVEGPILLHVITEKGKGFHPASENPARYHSAGNYQMQNGKMKEKPKDPKQISYTKVFGDTIIELAESNRDIVAITAAMPDGTGLDAFGIKFPDRYIDVGICEQHAIGLANGLVSAGMKPVAAIYSTFLQRAYDQVFHDMCLQNNGIILALDRAGVVGNDGPTHNGVFDIAYLRHLPGITLMAPKDGAEFKAMLHMAVSRSTPVAIRYPRANIPEDSLKNDCKPIEIGKGEILKEGTDGAIIAYGAMVYPSLECARMLMEKGIDVTIVNARFVKPLDNDLIIKVVENHQIVITVEDHAAVGGFGSAILELLVDNGINTKNIHKMGIPDRFIEQGSRDLILKTLNLDAEGIYKNFISAWNTVDHTGIKKKEEYKKASNLI</sequence>
<feature type="binding site" evidence="10">
    <location>
        <position position="177"/>
    </location>
    <ligand>
        <name>thiamine diphosphate</name>
        <dbReference type="ChEBI" id="CHEBI:58937"/>
    </ligand>
</feature>
<evidence type="ECO:0000256" key="10">
    <source>
        <dbReference type="HAMAP-Rule" id="MF_00315"/>
    </source>
</evidence>
<dbReference type="PANTHER" id="PTHR43322">
    <property type="entry name" value="1-D-DEOXYXYLULOSE 5-PHOSPHATE SYNTHASE-RELATED"/>
    <property type="match status" value="1"/>
</dbReference>
<comment type="cofactor">
    <cofactor evidence="10">
        <name>Mg(2+)</name>
        <dbReference type="ChEBI" id="CHEBI:18420"/>
    </cofactor>
    <text evidence="10">Binds 1 Mg(2+) ion per subunit.</text>
</comment>
<name>A0A0B0EP53_9BACT</name>
<feature type="binding site" evidence="10">
    <location>
        <position position="372"/>
    </location>
    <ligand>
        <name>thiamine diphosphate</name>
        <dbReference type="ChEBI" id="CHEBI:58937"/>
    </ligand>
</feature>
<evidence type="ECO:0000256" key="8">
    <source>
        <dbReference type="ARBA" id="ARBA00023052"/>
    </source>
</evidence>
<feature type="binding site" evidence="10">
    <location>
        <position position="288"/>
    </location>
    <ligand>
        <name>thiamine diphosphate</name>
        <dbReference type="ChEBI" id="CHEBI:58937"/>
    </ligand>
</feature>
<reference evidence="12 13" key="1">
    <citation type="submission" date="2014-10" db="EMBL/GenBank/DDBJ databases">
        <title>Draft genome of anammox bacterium scalindua brodae, obtained using differential coverage binning of sequence data from two enrichment reactors.</title>
        <authorList>
            <person name="Speth D.R."/>
            <person name="Russ L."/>
            <person name="Kartal B."/>
            <person name="Op den Camp H.J."/>
            <person name="Dutilh B.E."/>
            <person name="Jetten M.S."/>
        </authorList>
    </citation>
    <scope>NUCLEOTIDE SEQUENCE [LARGE SCALE GENOMIC DNA]</scope>
    <source>
        <strain evidence="12">RU1</strain>
    </source>
</reference>
<dbReference type="NCBIfam" id="TIGR00204">
    <property type="entry name" value="dxs"/>
    <property type="match status" value="1"/>
</dbReference>
<dbReference type="Gene3D" id="3.40.50.970">
    <property type="match status" value="2"/>
</dbReference>
<dbReference type="HAMAP" id="MF_00315">
    <property type="entry name" value="DXP_synth"/>
    <property type="match status" value="1"/>
</dbReference>
<proteinExistence type="inferred from homology"/>
<comment type="catalytic activity">
    <reaction evidence="10">
        <text>D-glyceraldehyde 3-phosphate + pyruvate + H(+) = 1-deoxy-D-xylulose 5-phosphate + CO2</text>
        <dbReference type="Rhea" id="RHEA:12605"/>
        <dbReference type="ChEBI" id="CHEBI:15361"/>
        <dbReference type="ChEBI" id="CHEBI:15378"/>
        <dbReference type="ChEBI" id="CHEBI:16526"/>
        <dbReference type="ChEBI" id="CHEBI:57792"/>
        <dbReference type="ChEBI" id="CHEBI:59776"/>
        <dbReference type="EC" id="2.2.1.7"/>
    </reaction>
</comment>
<dbReference type="InterPro" id="IPR005475">
    <property type="entry name" value="Transketolase-like_Pyr-bd"/>
</dbReference>
<dbReference type="SMART" id="SM00861">
    <property type="entry name" value="Transket_pyr"/>
    <property type="match status" value="1"/>
</dbReference>
<dbReference type="Proteomes" id="UP000030652">
    <property type="component" value="Unassembled WGS sequence"/>
</dbReference>
<dbReference type="UniPathway" id="UPA00064">
    <property type="reaction ID" value="UER00091"/>
</dbReference>
<keyword evidence="8 10" id="KW-0786">Thiamine pyrophosphate</keyword>
<evidence type="ECO:0000313" key="12">
    <source>
        <dbReference type="EMBL" id="KHE92863.1"/>
    </source>
</evidence>
<organism evidence="12 13">
    <name type="scientific">Candidatus Scalindua brodae</name>
    <dbReference type="NCBI Taxonomy" id="237368"/>
    <lineage>
        <taxon>Bacteria</taxon>
        <taxon>Pseudomonadati</taxon>
        <taxon>Planctomycetota</taxon>
        <taxon>Candidatus Brocadiia</taxon>
        <taxon>Candidatus Brocadiales</taxon>
        <taxon>Candidatus Scalinduaceae</taxon>
        <taxon>Candidatus Scalindua</taxon>
    </lineage>
</organism>
<feature type="binding site" evidence="10">
    <location>
        <position position="177"/>
    </location>
    <ligand>
        <name>Mg(2+)</name>
        <dbReference type="ChEBI" id="CHEBI:18420"/>
    </ligand>
</feature>
<dbReference type="PATRIC" id="fig|237368.3.peg.1364"/>
<feature type="binding site" evidence="10">
    <location>
        <begin position="116"/>
        <end position="118"/>
    </location>
    <ligand>
        <name>thiamine diphosphate</name>
        <dbReference type="ChEBI" id="CHEBI:58937"/>
    </ligand>
</feature>
<dbReference type="Pfam" id="PF02779">
    <property type="entry name" value="Transket_pyr"/>
    <property type="match status" value="1"/>
</dbReference>
<dbReference type="EC" id="2.2.1.7" evidence="10"/>
<dbReference type="EMBL" id="JRYO01000085">
    <property type="protein sequence ID" value="KHE92863.1"/>
    <property type="molecule type" value="Genomic_DNA"/>
</dbReference>
<dbReference type="PROSITE" id="PS50890">
    <property type="entry name" value="PUA"/>
    <property type="match status" value="1"/>
</dbReference>
<dbReference type="GO" id="GO:0030976">
    <property type="term" value="F:thiamine pyrophosphate binding"/>
    <property type="evidence" value="ECO:0007669"/>
    <property type="project" value="UniProtKB-UniRule"/>
</dbReference>
<dbReference type="InterPro" id="IPR033248">
    <property type="entry name" value="Transketolase_C"/>
</dbReference>
<dbReference type="InterPro" id="IPR029061">
    <property type="entry name" value="THDP-binding"/>
</dbReference>
<evidence type="ECO:0000256" key="5">
    <source>
        <dbReference type="ARBA" id="ARBA00022723"/>
    </source>
</evidence>
<dbReference type="Pfam" id="PF13292">
    <property type="entry name" value="DXP_synthase_N"/>
    <property type="match status" value="1"/>
</dbReference>
<feature type="domain" description="Transketolase-like pyrimidine-binding" evidence="11">
    <location>
        <begin position="321"/>
        <end position="484"/>
    </location>
</feature>
<dbReference type="SUPFAM" id="SSF52518">
    <property type="entry name" value="Thiamin diphosphate-binding fold (THDP-binding)"/>
    <property type="match status" value="2"/>
</dbReference>
<dbReference type="GO" id="GO:0009228">
    <property type="term" value="P:thiamine biosynthetic process"/>
    <property type="evidence" value="ECO:0007669"/>
    <property type="project" value="UniProtKB-UniRule"/>
</dbReference>
<comment type="pathway">
    <text evidence="1 10">Metabolic intermediate biosynthesis; 1-deoxy-D-xylulose 5-phosphate biosynthesis; 1-deoxy-D-xylulose 5-phosphate from D-glyceraldehyde 3-phosphate and pyruvate: step 1/1.</text>
</comment>
<dbReference type="CDD" id="cd02007">
    <property type="entry name" value="TPP_DXS"/>
    <property type="match status" value="1"/>
</dbReference>
<keyword evidence="6 10" id="KW-0460">Magnesium</keyword>
<dbReference type="CDD" id="cd07033">
    <property type="entry name" value="TPP_PYR_DXS_TK_like"/>
    <property type="match status" value="1"/>
</dbReference>
<dbReference type="GO" id="GO:0019288">
    <property type="term" value="P:isopentenyl diphosphate biosynthetic process, methylerythritol 4-phosphate pathway"/>
    <property type="evidence" value="ECO:0007669"/>
    <property type="project" value="TreeGrafter"/>
</dbReference>
<comment type="subunit">
    <text evidence="3 10">Homodimer.</text>
</comment>
<comment type="similarity">
    <text evidence="2 10">Belongs to the transketolase family. DXPS subfamily.</text>
</comment>
<comment type="cofactor">
    <cofactor evidence="10">
        <name>thiamine diphosphate</name>
        <dbReference type="ChEBI" id="CHEBI:58937"/>
    </cofactor>
    <text evidence="10">Binds 1 thiamine pyrophosphate per subunit.</text>
</comment>
<evidence type="ECO:0000256" key="9">
    <source>
        <dbReference type="ARBA" id="ARBA00023229"/>
    </source>
</evidence>
<dbReference type="Pfam" id="PF02780">
    <property type="entry name" value="Transketolase_C"/>
    <property type="match status" value="1"/>
</dbReference>
<evidence type="ECO:0000256" key="2">
    <source>
        <dbReference type="ARBA" id="ARBA00011081"/>
    </source>
</evidence>
<dbReference type="GO" id="GO:0005829">
    <property type="term" value="C:cytosol"/>
    <property type="evidence" value="ECO:0007669"/>
    <property type="project" value="TreeGrafter"/>
</dbReference>
<dbReference type="NCBIfam" id="NF003933">
    <property type="entry name" value="PRK05444.2-2"/>
    <property type="match status" value="1"/>
</dbReference>
<dbReference type="GO" id="GO:0000287">
    <property type="term" value="F:magnesium ion binding"/>
    <property type="evidence" value="ECO:0007669"/>
    <property type="project" value="UniProtKB-UniRule"/>
</dbReference>
<dbReference type="InterPro" id="IPR005477">
    <property type="entry name" value="Dxylulose-5-P_synthase"/>
</dbReference>
<evidence type="ECO:0000256" key="6">
    <source>
        <dbReference type="ARBA" id="ARBA00022842"/>
    </source>
</evidence>
<dbReference type="InterPro" id="IPR020826">
    <property type="entry name" value="Transketolase_BS"/>
</dbReference>
<feature type="binding site" evidence="10">
    <location>
        <position position="75"/>
    </location>
    <ligand>
        <name>thiamine diphosphate</name>
        <dbReference type="ChEBI" id="CHEBI:58937"/>
    </ligand>
</feature>
<accession>A0A0B0EP53</accession>